<accession>A0A223V246</accession>
<name>A0A223V246_9FLAO</name>
<evidence type="ECO:0000313" key="2">
    <source>
        <dbReference type="Proteomes" id="UP000215244"/>
    </source>
</evidence>
<evidence type="ECO:0000313" key="1">
    <source>
        <dbReference type="EMBL" id="ASV29454.1"/>
    </source>
</evidence>
<keyword evidence="2" id="KW-1185">Reference proteome</keyword>
<dbReference type="KEGG" id="marb:CJ263_04000"/>
<dbReference type="EMBL" id="CP022957">
    <property type="protein sequence ID" value="ASV29454.1"/>
    <property type="molecule type" value="Genomic_DNA"/>
</dbReference>
<dbReference type="Proteomes" id="UP000215244">
    <property type="component" value="Chromosome"/>
</dbReference>
<organism evidence="1 2">
    <name type="scientific">Maribacter cobaltidurans</name>
    <dbReference type="NCBI Taxonomy" id="1178778"/>
    <lineage>
        <taxon>Bacteria</taxon>
        <taxon>Pseudomonadati</taxon>
        <taxon>Bacteroidota</taxon>
        <taxon>Flavobacteriia</taxon>
        <taxon>Flavobacteriales</taxon>
        <taxon>Flavobacteriaceae</taxon>
        <taxon>Maribacter</taxon>
    </lineage>
</organism>
<proteinExistence type="predicted"/>
<gene>
    <name evidence="1" type="ORF">CJ263_04000</name>
</gene>
<reference evidence="1 2" key="1">
    <citation type="submission" date="2017-08" db="EMBL/GenBank/DDBJ databases">
        <title>The complete genome sequence of Maribacter sp. B1, isolated from deep-sea sediment.</title>
        <authorList>
            <person name="Wu Y.-H."/>
            <person name="Cheng H."/>
            <person name="Xu X.-W."/>
        </authorList>
    </citation>
    <scope>NUCLEOTIDE SEQUENCE [LARGE SCALE GENOMIC DNA]</scope>
    <source>
        <strain evidence="1 2">B1</strain>
    </source>
</reference>
<protein>
    <submittedName>
        <fullName evidence="1">Uncharacterized protein</fullName>
    </submittedName>
</protein>
<dbReference type="AlphaFoldDB" id="A0A223V246"/>
<sequence length="60" mass="6811">MSPKIKILYKTFQEVSLHLIIALVELQVKNNGMMLGVFTRCGHGPFGVELNSKFLKKIIH</sequence>